<reference evidence="1" key="1">
    <citation type="thesis" date="2020" institute="ProQuest LLC" country="789 East Eisenhower Parkway, Ann Arbor, MI, USA">
        <title>Comparative Genomics and Chromosome Evolution.</title>
        <authorList>
            <person name="Mudd A.B."/>
        </authorList>
    </citation>
    <scope>NUCLEOTIDE SEQUENCE</scope>
    <source>
        <strain evidence="1">HN-11 Male</strain>
        <tissue evidence="1">Kidney and liver</tissue>
    </source>
</reference>
<dbReference type="AlphaFoldDB" id="A0A8J6ESC1"/>
<keyword evidence="2" id="KW-1185">Reference proteome</keyword>
<gene>
    <name evidence="1" type="ORF">GDO78_004431</name>
</gene>
<name>A0A8J6ESC1_ELECQ</name>
<dbReference type="Proteomes" id="UP000770717">
    <property type="component" value="Unassembled WGS sequence"/>
</dbReference>
<sequence length="72" mass="8006">MFTHTWGSSSNFLNKQATYLLSLTYLCVLQVCLQYSIDDLGKMVILQISLLPLRVARCNPLGPILGFPVVSC</sequence>
<dbReference type="EMBL" id="WNTK01000013">
    <property type="protein sequence ID" value="KAG9474121.1"/>
    <property type="molecule type" value="Genomic_DNA"/>
</dbReference>
<proteinExistence type="predicted"/>
<comment type="caution">
    <text evidence="1">The sequence shown here is derived from an EMBL/GenBank/DDBJ whole genome shotgun (WGS) entry which is preliminary data.</text>
</comment>
<evidence type="ECO:0000313" key="1">
    <source>
        <dbReference type="EMBL" id="KAG9474121.1"/>
    </source>
</evidence>
<evidence type="ECO:0000313" key="2">
    <source>
        <dbReference type="Proteomes" id="UP000770717"/>
    </source>
</evidence>
<protein>
    <submittedName>
        <fullName evidence="1">Uncharacterized protein</fullName>
    </submittedName>
</protein>
<accession>A0A8J6ESC1</accession>
<organism evidence="1 2">
    <name type="scientific">Eleutherodactylus coqui</name>
    <name type="common">Puerto Rican coqui</name>
    <dbReference type="NCBI Taxonomy" id="57060"/>
    <lineage>
        <taxon>Eukaryota</taxon>
        <taxon>Metazoa</taxon>
        <taxon>Chordata</taxon>
        <taxon>Craniata</taxon>
        <taxon>Vertebrata</taxon>
        <taxon>Euteleostomi</taxon>
        <taxon>Amphibia</taxon>
        <taxon>Batrachia</taxon>
        <taxon>Anura</taxon>
        <taxon>Neobatrachia</taxon>
        <taxon>Hyloidea</taxon>
        <taxon>Eleutherodactylidae</taxon>
        <taxon>Eleutherodactylinae</taxon>
        <taxon>Eleutherodactylus</taxon>
        <taxon>Eleutherodactylus</taxon>
    </lineage>
</organism>